<sequence>MDRQPVSALTGRLESLHVTQQTHPTIEGEIPSLVTPIQLVEDARCDQCGGHGHWHATCDFLEHTRLSGRILPSLPQLPDDELRFHLCLPWTALRCGSILRSNTSNLQTPKTIDDAICLLLDFTAHLADYAQFRWLQYRMLNNMWSWLQTFLAGEECEATSAEVADRLNNSRHVSQILTAWNALAEGATRSLRELVGNLLKALKEFESATIIMPIASKMIRFSQPLMPGLETNRQVLYSEIWEYIISGQLEQTLATPLSQQAYQSLLTEVFNHRATYIGRQAEVDRMFSDSVTSYQEVRRDPRFLIAFALPKILAVEMDLGAVAALRAEDFAWPDRECLLMRWYRVINGLEQLPVQEAELGITSLFDTMSL</sequence>
<evidence type="ECO:0000313" key="1">
    <source>
        <dbReference type="EMBL" id="OCT50894.1"/>
    </source>
</evidence>
<dbReference type="Proteomes" id="UP000094526">
    <property type="component" value="Unassembled WGS sequence"/>
</dbReference>
<protein>
    <submittedName>
        <fullName evidence="1">Uncharacterized protein</fullName>
    </submittedName>
</protein>
<gene>
    <name evidence="1" type="ORF">CLCR_08757</name>
</gene>
<organism evidence="1 2">
    <name type="scientific">Cladophialophora carrionii</name>
    <dbReference type="NCBI Taxonomy" id="86049"/>
    <lineage>
        <taxon>Eukaryota</taxon>
        <taxon>Fungi</taxon>
        <taxon>Dikarya</taxon>
        <taxon>Ascomycota</taxon>
        <taxon>Pezizomycotina</taxon>
        <taxon>Eurotiomycetes</taxon>
        <taxon>Chaetothyriomycetidae</taxon>
        <taxon>Chaetothyriales</taxon>
        <taxon>Herpotrichiellaceae</taxon>
        <taxon>Cladophialophora</taxon>
    </lineage>
</organism>
<reference evidence="2" key="1">
    <citation type="submission" date="2015-07" db="EMBL/GenBank/DDBJ databases">
        <authorList>
            <person name="Teixeira M.M."/>
            <person name="Souza R.C."/>
            <person name="Almeida L.G."/>
            <person name="Vicente V.A."/>
            <person name="de Hoog S."/>
            <person name="Bocca A.L."/>
            <person name="de Almeida S.R."/>
            <person name="Vasconcelos A.T."/>
            <person name="Felipe M.S."/>
        </authorList>
    </citation>
    <scope>NUCLEOTIDE SEQUENCE [LARGE SCALE GENOMIC DNA]</scope>
    <source>
        <strain evidence="2">KSF</strain>
    </source>
</reference>
<dbReference type="OrthoDB" id="10391082at2759"/>
<dbReference type="AlphaFoldDB" id="A0A1C1CQV3"/>
<accession>A0A1C1CQV3</accession>
<dbReference type="VEuPathDB" id="FungiDB:CLCR_08757"/>
<comment type="caution">
    <text evidence="1">The sequence shown here is derived from an EMBL/GenBank/DDBJ whole genome shotgun (WGS) entry which is preliminary data.</text>
</comment>
<proteinExistence type="predicted"/>
<keyword evidence="2" id="KW-1185">Reference proteome</keyword>
<dbReference type="VEuPathDB" id="FungiDB:G647_09538"/>
<evidence type="ECO:0000313" key="2">
    <source>
        <dbReference type="Proteomes" id="UP000094526"/>
    </source>
</evidence>
<name>A0A1C1CQV3_9EURO</name>
<dbReference type="EMBL" id="LGRB01000009">
    <property type="protein sequence ID" value="OCT50894.1"/>
    <property type="molecule type" value="Genomic_DNA"/>
</dbReference>